<evidence type="ECO:0000256" key="4">
    <source>
        <dbReference type="ARBA" id="ARBA00022692"/>
    </source>
</evidence>
<feature type="chain" id="PRO_5042296048" evidence="12">
    <location>
        <begin position="22"/>
        <end position="592"/>
    </location>
</feature>
<keyword evidence="4 10" id="KW-0812">Transmembrane</keyword>
<evidence type="ECO:0000256" key="5">
    <source>
        <dbReference type="ARBA" id="ARBA00022729"/>
    </source>
</evidence>
<evidence type="ECO:0000256" key="10">
    <source>
        <dbReference type="PROSITE-ProRule" id="PRU01360"/>
    </source>
</evidence>
<dbReference type="PANTHER" id="PTHR30069">
    <property type="entry name" value="TONB-DEPENDENT OUTER MEMBRANE RECEPTOR"/>
    <property type="match status" value="1"/>
</dbReference>
<dbReference type="PROSITE" id="PS52016">
    <property type="entry name" value="TONB_DEPENDENT_REC_3"/>
    <property type="match status" value="1"/>
</dbReference>
<dbReference type="GO" id="GO:0006811">
    <property type="term" value="P:monoatomic ion transport"/>
    <property type="evidence" value="ECO:0007669"/>
    <property type="project" value="UniProtKB-KW"/>
</dbReference>
<dbReference type="RefSeq" id="WP_253473308.1">
    <property type="nucleotide sequence ID" value="NZ_JALJXV010000001.1"/>
</dbReference>
<keyword evidence="7 11" id="KW-0798">TonB box</keyword>
<accession>A0AAE3G3J2</accession>
<keyword evidence="8 10" id="KW-0472">Membrane</keyword>
<keyword evidence="9 10" id="KW-0998">Cell outer membrane</keyword>
<comment type="caution">
    <text evidence="15">The sequence shown here is derived from an EMBL/GenBank/DDBJ whole genome shotgun (WGS) entry which is preliminary data.</text>
</comment>
<evidence type="ECO:0000256" key="8">
    <source>
        <dbReference type="ARBA" id="ARBA00023136"/>
    </source>
</evidence>
<comment type="subcellular location">
    <subcellularLocation>
        <location evidence="1 10">Cell outer membrane</location>
        <topology evidence="1 10">Multi-pass membrane protein</topology>
    </subcellularLocation>
</comment>
<keyword evidence="2 10" id="KW-0813">Transport</keyword>
<dbReference type="InterPro" id="IPR036942">
    <property type="entry name" value="Beta-barrel_TonB_sf"/>
</dbReference>
<feature type="domain" description="TonB-dependent receptor-like beta-barrel" evidence="13">
    <location>
        <begin position="209"/>
        <end position="559"/>
    </location>
</feature>
<dbReference type="Proteomes" id="UP001205843">
    <property type="component" value="Unassembled WGS sequence"/>
</dbReference>
<keyword evidence="3 10" id="KW-1134">Transmembrane beta strand</keyword>
<gene>
    <name evidence="15" type="ORF">J2T57_000349</name>
</gene>
<evidence type="ECO:0000256" key="9">
    <source>
        <dbReference type="ARBA" id="ARBA00023237"/>
    </source>
</evidence>
<proteinExistence type="inferred from homology"/>
<keyword evidence="5 12" id="KW-0732">Signal</keyword>
<feature type="signal peptide" evidence="12">
    <location>
        <begin position="1"/>
        <end position="21"/>
    </location>
</feature>
<evidence type="ECO:0000256" key="11">
    <source>
        <dbReference type="RuleBase" id="RU003357"/>
    </source>
</evidence>
<keyword evidence="16" id="KW-1185">Reference proteome</keyword>
<name>A0AAE3G3J2_9GAMM</name>
<dbReference type="InterPro" id="IPR012910">
    <property type="entry name" value="Plug_dom"/>
</dbReference>
<evidence type="ECO:0000259" key="13">
    <source>
        <dbReference type="Pfam" id="PF00593"/>
    </source>
</evidence>
<dbReference type="Gene3D" id="2.170.130.10">
    <property type="entry name" value="TonB-dependent receptor, plug domain"/>
    <property type="match status" value="1"/>
</dbReference>
<dbReference type="Pfam" id="PF00593">
    <property type="entry name" value="TonB_dep_Rec_b-barrel"/>
    <property type="match status" value="1"/>
</dbReference>
<organism evidence="15 16">
    <name type="scientific">Natronocella acetinitrilica</name>
    <dbReference type="NCBI Taxonomy" id="414046"/>
    <lineage>
        <taxon>Bacteria</taxon>
        <taxon>Pseudomonadati</taxon>
        <taxon>Pseudomonadota</taxon>
        <taxon>Gammaproteobacteria</taxon>
        <taxon>Chromatiales</taxon>
        <taxon>Ectothiorhodospiraceae</taxon>
        <taxon>Natronocella</taxon>
    </lineage>
</organism>
<evidence type="ECO:0000256" key="1">
    <source>
        <dbReference type="ARBA" id="ARBA00004571"/>
    </source>
</evidence>
<protein>
    <submittedName>
        <fullName evidence="15">Vitamin B12 transporter</fullName>
    </submittedName>
</protein>
<evidence type="ECO:0000313" key="16">
    <source>
        <dbReference type="Proteomes" id="UP001205843"/>
    </source>
</evidence>
<dbReference type="InterPro" id="IPR039426">
    <property type="entry name" value="TonB-dep_rcpt-like"/>
</dbReference>
<dbReference type="Gene3D" id="2.40.170.20">
    <property type="entry name" value="TonB-dependent receptor, beta-barrel domain"/>
    <property type="match status" value="1"/>
</dbReference>
<reference evidence="15" key="1">
    <citation type="submission" date="2022-03" db="EMBL/GenBank/DDBJ databases">
        <title>Genomic Encyclopedia of Type Strains, Phase III (KMG-III): the genomes of soil and plant-associated and newly described type strains.</title>
        <authorList>
            <person name="Whitman W."/>
        </authorList>
    </citation>
    <scope>NUCLEOTIDE SEQUENCE</scope>
    <source>
        <strain evidence="15">ANL 6-2</strain>
    </source>
</reference>
<dbReference type="InterPro" id="IPR000531">
    <property type="entry name" value="Beta-barrel_TonB"/>
</dbReference>
<dbReference type="PANTHER" id="PTHR30069:SF53">
    <property type="entry name" value="COLICIN I RECEPTOR-RELATED"/>
    <property type="match status" value="1"/>
</dbReference>
<evidence type="ECO:0000313" key="15">
    <source>
        <dbReference type="EMBL" id="MCP1673257.1"/>
    </source>
</evidence>
<keyword evidence="6" id="KW-0406">Ion transport</keyword>
<dbReference type="CDD" id="cd01347">
    <property type="entry name" value="ligand_gated_channel"/>
    <property type="match status" value="1"/>
</dbReference>
<evidence type="ECO:0000256" key="12">
    <source>
        <dbReference type="SAM" id="SignalP"/>
    </source>
</evidence>
<feature type="domain" description="TonB-dependent receptor plug" evidence="14">
    <location>
        <begin position="42"/>
        <end position="148"/>
    </location>
</feature>
<dbReference type="AlphaFoldDB" id="A0AAE3G3J2"/>
<evidence type="ECO:0000256" key="6">
    <source>
        <dbReference type="ARBA" id="ARBA00023065"/>
    </source>
</evidence>
<dbReference type="InterPro" id="IPR037066">
    <property type="entry name" value="Plug_dom_sf"/>
</dbReference>
<evidence type="ECO:0000256" key="3">
    <source>
        <dbReference type="ARBA" id="ARBA00022452"/>
    </source>
</evidence>
<evidence type="ECO:0000259" key="14">
    <source>
        <dbReference type="Pfam" id="PF07715"/>
    </source>
</evidence>
<dbReference type="Pfam" id="PF07715">
    <property type="entry name" value="Plug"/>
    <property type="match status" value="1"/>
</dbReference>
<dbReference type="EMBL" id="JALJXV010000001">
    <property type="protein sequence ID" value="MCP1673257.1"/>
    <property type="molecule type" value="Genomic_DNA"/>
</dbReference>
<dbReference type="GO" id="GO:0015889">
    <property type="term" value="P:cobalamin transport"/>
    <property type="evidence" value="ECO:0007669"/>
    <property type="project" value="TreeGrafter"/>
</dbReference>
<comment type="similarity">
    <text evidence="10 11">Belongs to the TonB-dependent receptor family.</text>
</comment>
<evidence type="ECO:0000256" key="7">
    <source>
        <dbReference type="ARBA" id="ARBA00023077"/>
    </source>
</evidence>
<sequence length="592" mass="64330">MKRFLPTACAVVCLCPFVAAADTLTLSLNPIVVTPGRSVQTVEESLSSVTVIDRETLDRQQPREFVDILQGQPGIGVVTNGAFGKNTTVFTRGAGSESTVLLINGIRIRSATAGGAPWQFIPPQLLDRVEVVRGPRSSIYGADAVGGVIQGFTAEGEGAPRGWVQGGFGSNSSREIGAGTSGRVGDTSFSVAGNRFDTDGIDIREGEERKGYDNTAGIGSLRQHFDNGASVGVTGFRAQGNTEFDTGDTDYVIQTIGLSGELPVGDNWITEFSLSEGQDRSLTDGTSRFDTRSRTVRIANRVFLGPHELVVGADQLRDEITSDTAYAEDSRDNRGFFSQLFLRSGPSDMQLSARWDDNEAFGDRLTGAAAVGHALDGNHRVRLSYGTAFRAPTFNDLYFPGFGNPDLSPERSQTAELGMRGQYQTVYWDVAAFQTYVDDLIGFDVDLGAPGNVERARIHGVELEAGMTTERWDLRATGTLQDPRNRDTGARLTRRTTQSARLDLDRRFGQFSLGASGVAVGDRYNDAANNDRLSGFGLVNLRAGWAFAENWSARITVDNMFDREYVVSRFFDGTPYNQTGRTAFLSVRYGHR</sequence>
<evidence type="ECO:0000256" key="2">
    <source>
        <dbReference type="ARBA" id="ARBA00022448"/>
    </source>
</evidence>
<dbReference type="SUPFAM" id="SSF56935">
    <property type="entry name" value="Porins"/>
    <property type="match status" value="1"/>
</dbReference>
<dbReference type="GO" id="GO:0009279">
    <property type="term" value="C:cell outer membrane"/>
    <property type="evidence" value="ECO:0007669"/>
    <property type="project" value="UniProtKB-SubCell"/>
</dbReference>